<feature type="signal peptide" evidence="2">
    <location>
        <begin position="1"/>
        <end position="18"/>
    </location>
</feature>
<dbReference type="PROSITE" id="PS51724">
    <property type="entry name" value="SPOR"/>
    <property type="match status" value="1"/>
</dbReference>
<gene>
    <name evidence="4" type="ORF">C8261_13630</name>
</gene>
<evidence type="ECO:0000313" key="4">
    <source>
        <dbReference type="EMBL" id="PTD95602.1"/>
    </source>
</evidence>
<comment type="caution">
    <text evidence="4">The sequence shown here is derived from an EMBL/GenBank/DDBJ whole genome shotgun (WGS) entry which is preliminary data.</text>
</comment>
<proteinExistence type="predicted"/>
<keyword evidence="5" id="KW-1185">Reference proteome</keyword>
<dbReference type="SUPFAM" id="SSF110997">
    <property type="entry name" value="Sporulation related repeat"/>
    <property type="match status" value="1"/>
</dbReference>
<sequence>MLRLLFIVLLLLNLLALAANQGYFGTAAPAGEPERLTNQLHPERIALDGERPPAAPPAQPAPSQPAPAPAAPAGALPVAQAACVSLGGLGGEAADTLARSFDGPLFEVRRDSTTTTSSWWVRIPPDGTREYADRKGRELRALGVTDFFITQEAGPTQYSVSLGLFKSEAAANQHLANLRRAGVRSAGITSRSITTHSLQIRGPQSEIDTRLASAALPAGTTPQPCTEP</sequence>
<dbReference type="EMBL" id="PZKC01000012">
    <property type="protein sequence ID" value="PTD95602.1"/>
    <property type="molecule type" value="Genomic_DNA"/>
</dbReference>
<dbReference type="Proteomes" id="UP000241193">
    <property type="component" value="Unassembled WGS sequence"/>
</dbReference>
<name>A0A2T4ICU3_9RHOO</name>
<reference evidence="4 5" key="1">
    <citation type="submission" date="2018-03" db="EMBL/GenBank/DDBJ databases">
        <authorList>
            <person name="Keele B.F."/>
        </authorList>
    </citation>
    <scope>NUCLEOTIDE SEQUENCE [LARGE SCALE GENOMIC DNA]</scope>
    <source>
        <strain evidence="4 5">D20</strain>
    </source>
</reference>
<feature type="region of interest" description="Disordered" evidence="1">
    <location>
        <begin position="47"/>
        <end position="72"/>
    </location>
</feature>
<reference evidence="4 5" key="2">
    <citation type="submission" date="2018-04" db="EMBL/GenBank/DDBJ databases">
        <title>Thauera lacus sp. nov., isolated from an saline lake in Inner Mongolia, China.</title>
        <authorList>
            <person name="Liang Q.-Y."/>
        </authorList>
    </citation>
    <scope>NUCLEOTIDE SEQUENCE [LARGE SCALE GENOMIC DNA]</scope>
    <source>
        <strain evidence="4 5">D20</strain>
    </source>
</reference>
<feature type="chain" id="PRO_5015716448" evidence="2">
    <location>
        <begin position="19"/>
        <end position="228"/>
    </location>
</feature>
<protein>
    <submittedName>
        <fullName evidence="4">SPOR domain-containing protein</fullName>
    </submittedName>
</protein>
<accession>A0A2T4ICU3</accession>
<evidence type="ECO:0000256" key="2">
    <source>
        <dbReference type="SAM" id="SignalP"/>
    </source>
</evidence>
<feature type="compositionally biased region" description="Pro residues" evidence="1">
    <location>
        <begin position="53"/>
        <end position="70"/>
    </location>
</feature>
<dbReference type="InterPro" id="IPR007730">
    <property type="entry name" value="SPOR-like_dom"/>
</dbReference>
<organism evidence="4 5">
    <name type="scientific">Pseudothauera lacus</name>
    <dbReference type="NCBI Taxonomy" id="2136175"/>
    <lineage>
        <taxon>Bacteria</taxon>
        <taxon>Pseudomonadati</taxon>
        <taxon>Pseudomonadota</taxon>
        <taxon>Betaproteobacteria</taxon>
        <taxon>Rhodocyclales</taxon>
        <taxon>Zoogloeaceae</taxon>
        <taxon>Pseudothauera</taxon>
    </lineage>
</organism>
<evidence type="ECO:0000256" key="1">
    <source>
        <dbReference type="SAM" id="MobiDB-lite"/>
    </source>
</evidence>
<keyword evidence="2" id="KW-0732">Signal</keyword>
<dbReference type="Pfam" id="PF05036">
    <property type="entry name" value="SPOR"/>
    <property type="match status" value="1"/>
</dbReference>
<dbReference type="InterPro" id="IPR036680">
    <property type="entry name" value="SPOR-like_sf"/>
</dbReference>
<dbReference type="GO" id="GO:0042834">
    <property type="term" value="F:peptidoglycan binding"/>
    <property type="evidence" value="ECO:0007669"/>
    <property type="project" value="InterPro"/>
</dbReference>
<feature type="domain" description="SPOR" evidence="3">
    <location>
        <begin position="113"/>
        <end position="195"/>
    </location>
</feature>
<evidence type="ECO:0000259" key="3">
    <source>
        <dbReference type="PROSITE" id="PS51724"/>
    </source>
</evidence>
<dbReference type="OrthoDB" id="5298866at2"/>
<dbReference type="Gene3D" id="3.30.70.1070">
    <property type="entry name" value="Sporulation related repeat"/>
    <property type="match status" value="1"/>
</dbReference>
<evidence type="ECO:0000313" key="5">
    <source>
        <dbReference type="Proteomes" id="UP000241193"/>
    </source>
</evidence>
<dbReference type="AlphaFoldDB" id="A0A2T4ICU3"/>